<gene>
    <name evidence="2" type="ORF">EpCFBP13511_17195</name>
    <name evidence="1" type="ORF">IFT93_00265</name>
</gene>
<evidence type="ECO:0000313" key="2">
    <source>
        <dbReference type="EMBL" id="TKJ87175.1"/>
    </source>
</evidence>
<name>A0A4U3F3L0_9GAMM</name>
<dbReference type="EMBL" id="QGAC01000017">
    <property type="protein sequence ID" value="TKJ87175.1"/>
    <property type="molecule type" value="Genomic_DNA"/>
</dbReference>
<dbReference type="SUPFAM" id="SSF54593">
    <property type="entry name" value="Glyoxalase/Bleomycin resistance protein/Dihydroxybiphenyl dioxygenase"/>
    <property type="match status" value="1"/>
</dbReference>
<evidence type="ECO:0008006" key="5">
    <source>
        <dbReference type="Google" id="ProtNLM"/>
    </source>
</evidence>
<evidence type="ECO:0000313" key="1">
    <source>
        <dbReference type="EMBL" id="MBD8104855.1"/>
    </source>
</evidence>
<evidence type="ECO:0000313" key="4">
    <source>
        <dbReference type="Proteomes" id="UP000661012"/>
    </source>
</evidence>
<dbReference type="RefSeq" id="WP_137269700.1">
    <property type="nucleotide sequence ID" value="NZ_JACYNM010000001.1"/>
</dbReference>
<accession>A0A4U3F3L0</accession>
<evidence type="ECO:0000313" key="3">
    <source>
        <dbReference type="Proteomes" id="UP000306393"/>
    </source>
</evidence>
<dbReference type="AlphaFoldDB" id="A0A4U3F3L0"/>
<dbReference type="Gene3D" id="3.10.180.10">
    <property type="entry name" value="2,3-Dihydroxybiphenyl 1,2-Dioxygenase, domain 1"/>
    <property type="match status" value="1"/>
</dbReference>
<dbReference type="EMBL" id="JACYNN010000001">
    <property type="protein sequence ID" value="MBD8104855.1"/>
    <property type="molecule type" value="Genomic_DNA"/>
</dbReference>
<dbReference type="Proteomes" id="UP000306393">
    <property type="component" value="Unassembled WGS sequence"/>
</dbReference>
<reference evidence="2 3" key="1">
    <citation type="journal article" date="2019" name="Sci. Rep.">
        <title>Differences in resource use lead to coexistence of seed-transmitted microbial populations.</title>
        <authorList>
            <person name="Torres-Cortes G."/>
            <person name="Garcia B.J."/>
            <person name="Compant S."/>
            <person name="Rezki S."/>
            <person name="Jones P."/>
            <person name="Preveaux A."/>
            <person name="Briand M."/>
            <person name="Roulet A."/>
            <person name="Bouchez O."/>
            <person name="Jacobson D."/>
            <person name="Barret M."/>
        </authorList>
    </citation>
    <scope>NUCLEOTIDE SEQUENCE [LARGE SCALE GENOMIC DNA]</scope>
    <source>
        <strain evidence="2 3">CFBP13511</strain>
    </source>
</reference>
<keyword evidence="4" id="KW-1185">Reference proteome</keyword>
<dbReference type="CDD" id="cd08350">
    <property type="entry name" value="BLMT_like"/>
    <property type="match status" value="1"/>
</dbReference>
<protein>
    <recommendedName>
        <fullName evidence="5">Bleomycin resistance protein</fullName>
    </recommendedName>
</protein>
<organism evidence="2 3">
    <name type="scientific">Erwinia persicina</name>
    <dbReference type="NCBI Taxonomy" id="55211"/>
    <lineage>
        <taxon>Bacteria</taxon>
        <taxon>Pseudomonadati</taxon>
        <taxon>Pseudomonadota</taxon>
        <taxon>Gammaproteobacteria</taxon>
        <taxon>Enterobacterales</taxon>
        <taxon>Erwiniaceae</taxon>
        <taxon>Erwinia</taxon>
    </lineage>
</organism>
<dbReference type="OrthoDB" id="6624781at2"/>
<dbReference type="InterPro" id="IPR029068">
    <property type="entry name" value="Glyas_Bleomycin-R_OHBP_Dase"/>
</dbReference>
<sequence>MTDRATPNLPSRNFTETEAFYSRAGFTTTFKDAHWLILVRGDLTLEFFPHPGLDPDTSWFSCCLRLDNVDAFYAILLAAGIEEKRAGLPRLHPPEVQSSGMKIGALLDGDGTLIRLIGN</sequence>
<reference evidence="1 4" key="2">
    <citation type="journal article" date="2020" name="FEMS Microbiol. Ecol.">
        <title>Temporal dynamics of bacterial communities during seed development and maturation.</title>
        <authorList>
            <person name="Chesneau G."/>
            <person name="Torres-Cortes G."/>
            <person name="Briand M."/>
            <person name="Darrasse A."/>
            <person name="Preveaux A."/>
            <person name="Marais C."/>
            <person name="Jacques M.A."/>
            <person name="Shade A."/>
            <person name="Barret M."/>
        </authorList>
    </citation>
    <scope>NUCLEOTIDE SEQUENCE [LARGE SCALE GENOMIC DNA]</scope>
    <source>
        <strain evidence="1 4">CFBP13732</strain>
    </source>
</reference>
<comment type="caution">
    <text evidence="2">The sequence shown here is derived from an EMBL/GenBank/DDBJ whole genome shotgun (WGS) entry which is preliminary data.</text>
</comment>
<dbReference type="Proteomes" id="UP000661012">
    <property type="component" value="Unassembled WGS sequence"/>
</dbReference>
<proteinExistence type="predicted"/>